<dbReference type="GO" id="GO:0032991">
    <property type="term" value="C:protein-containing complex"/>
    <property type="evidence" value="ECO:0007669"/>
    <property type="project" value="UniProtKB-ARBA"/>
</dbReference>
<comment type="subcellular location">
    <subcellularLocation>
        <location evidence="1">Chromosome</location>
        <location evidence="1">Centromere</location>
        <location evidence="1">Kinetochore</location>
    </subcellularLocation>
</comment>
<dbReference type="GO" id="GO:0000776">
    <property type="term" value="C:kinetochore"/>
    <property type="evidence" value="ECO:0007669"/>
    <property type="project" value="UniProtKB-KW"/>
</dbReference>
<dbReference type="InterPro" id="IPR008271">
    <property type="entry name" value="Ser/Thr_kinase_AS"/>
</dbReference>
<evidence type="ECO:0000313" key="12">
    <source>
        <dbReference type="Proteomes" id="UP000245783"/>
    </source>
</evidence>
<feature type="region of interest" description="Disordered" evidence="8">
    <location>
        <begin position="1"/>
        <end position="40"/>
    </location>
</feature>
<feature type="region of interest" description="Disordered" evidence="8">
    <location>
        <begin position="264"/>
        <end position="284"/>
    </location>
</feature>
<dbReference type="Pfam" id="PF00069">
    <property type="entry name" value="Pkinase"/>
    <property type="match status" value="1"/>
</dbReference>
<keyword evidence="2" id="KW-0158">Chromosome</keyword>
<dbReference type="Pfam" id="PF08311">
    <property type="entry name" value="Mad3_BUB1_I"/>
    <property type="match status" value="1"/>
</dbReference>
<feature type="compositionally biased region" description="Basic and acidic residues" evidence="8">
    <location>
        <begin position="827"/>
        <end position="837"/>
    </location>
</feature>
<dbReference type="InterPro" id="IPR013212">
    <property type="entry name" value="Mad3/Bub1_I"/>
</dbReference>
<feature type="compositionally biased region" description="Basic and acidic residues" evidence="8">
    <location>
        <begin position="310"/>
        <end position="322"/>
    </location>
</feature>
<dbReference type="GO" id="GO:0005524">
    <property type="term" value="F:ATP binding"/>
    <property type="evidence" value="ECO:0007669"/>
    <property type="project" value="UniProtKB-UniRule"/>
</dbReference>
<feature type="region of interest" description="Disordered" evidence="8">
    <location>
        <begin position="855"/>
        <end position="894"/>
    </location>
</feature>
<dbReference type="InParanoid" id="A0A316VY33"/>
<dbReference type="STRING" id="1522189.A0A316VY33"/>
<keyword evidence="4" id="KW-0995">Kinetochore</keyword>
<feature type="region of interest" description="Disordered" evidence="8">
    <location>
        <begin position="765"/>
        <end position="837"/>
    </location>
</feature>
<dbReference type="CDD" id="cd13981">
    <property type="entry name" value="STKc_Bub1_BubR1"/>
    <property type="match status" value="1"/>
</dbReference>
<dbReference type="Proteomes" id="UP000245783">
    <property type="component" value="Unassembled WGS sequence"/>
</dbReference>
<gene>
    <name evidence="11" type="ORF">IE81DRAFT_141055</name>
</gene>
<feature type="region of interest" description="Disordered" evidence="8">
    <location>
        <begin position="666"/>
        <end position="721"/>
    </location>
</feature>
<feature type="compositionally biased region" description="Low complexity" evidence="8">
    <location>
        <begin position="273"/>
        <end position="284"/>
    </location>
</feature>
<dbReference type="GeneID" id="37032223"/>
<evidence type="ECO:0000259" key="10">
    <source>
        <dbReference type="PROSITE" id="PS51489"/>
    </source>
</evidence>
<dbReference type="FunFam" id="1.25.40.430:FF:000003">
    <property type="entry name" value="Checkpoint serine/threonine-protein kinase BUB1"/>
    <property type="match status" value="1"/>
</dbReference>
<dbReference type="EMBL" id="KZ819382">
    <property type="protein sequence ID" value="PWN42234.1"/>
    <property type="molecule type" value="Genomic_DNA"/>
</dbReference>
<dbReference type="SUPFAM" id="SSF56112">
    <property type="entry name" value="Protein kinase-like (PK-like)"/>
    <property type="match status" value="1"/>
</dbReference>
<evidence type="ECO:0000256" key="1">
    <source>
        <dbReference type="ARBA" id="ARBA00004629"/>
    </source>
</evidence>
<feature type="compositionally biased region" description="Basic and acidic residues" evidence="8">
    <location>
        <begin position="614"/>
        <end position="624"/>
    </location>
</feature>
<feature type="region of interest" description="Disordered" evidence="8">
    <location>
        <begin position="908"/>
        <end position="939"/>
    </location>
</feature>
<proteinExistence type="predicted"/>
<dbReference type="InterPro" id="IPR017441">
    <property type="entry name" value="Protein_kinase_ATP_BS"/>
</dbReference>
<feature type="binding site" evidence="7">
    <location>
        <position position="1106"/>
    </location>
    <ligand>
        <name>ATP</name>
        <dbReference type="ChEBI" id="CHEBI:30616"/>
    </ligand>
</feature>
<dbReference type="OrthoDB" id="248495at2759"/>
<feature type="domain" description="BUB1 N-terminal" evidence="10">
    <location>
        <begin position="89"/>
        <end position="252"/>
    </location>
</feature>
<feature type="compositionally biased region" description="Low complexity" evidence="8">
    <location>
        <begin position="629"/>
        <end position="640"/>
    </location>
</feature>
<dbReference type="PANTHER" id="PTHR14030:SF4">
    <property type="entry name" value="BUB1 KINASE, ISOFORM A-RELATED"/>
    <property type="match status" value="1"/>
</dbReference>
<evidence type="ECO:0000256" key="3">
    <source>
        <dbReference type="ARBA" id="ARBA00022741"/>
    </source>
</evidence>
<dbReference type="PROSITE" id="PS51489">
    <property type="entry name" value="BUB1_N"/>
    <property type="match status" value="1"/>
</dbReference>
<dbReference type="GO" id="GO:0004672">
    <property type="term" value="F:protein kinase activity"/>
    <property type="evidence" value="ECO:0007669"/>
    <property type="project" value="InterPro"/>
</dbReference>
<dbReference type="SMART" id="SM00220">
    <property type="entry name" value="S_TKc"/>
    <property type="match status" value="1"/>
</dbReference>
<evidence type="ECO:0000256" key="7">
    <source>
        <dbReference type="PROSITE-ProRule" id="PRU10141"/>
    </source>
</evidence>
<accession>A0A316VY33</accession>
<dbReference type="RefSeq" id="XP_025369394.1">
    <property type="nucleotide sequence ID" value="XM_025510353.1"/>
</dbReference>
<evidence type="ECO:0000256" key="8">
    <source>
        <dbReference type="SAM" id="MobiDB-lite"/>
    </source>
</evidence>
<keyword evidence="3 7" id="KW-0547">Nucleotide-binding</keyword>
<feature type="compositionally biased region" description="Basic and acidic residues" evidence="8">
    <location>
        <begin position="409"/>
        <end position="423"/>
    </location>
</feature>
<dbReference type="InterPro" id="IPR011009">
    <property type="entry name" value="Kinase-like_dom_sf"/>
</dbReference>
<dbReference type="InterPro" id="IPR000719">
    <property type="entry name" value="Prot_kinase_dom"/>
</dbReference>
<keyword evidence="12" id="KW-1185">Reference proteome</keyword>
<feature type="compositionally biased region" description="Low complexity" evidence="8">
    <location>
        <begin position="694"/>
        <end position="710"/>
    </location>
</feature>
<feature type="domain" description="Protein kinase" evidence="9">
    <location>
        <begin position="1077"/>
        <end position="1418"/>
    </location>
</feature>
<dbReference type="PANTHER" id="PTHR14030">
    <property type="entry name" value="MITOTIC CHECKPOINT SERINE/THREONINE-PROTEIN KINASE BUB1"/>
    <property type="match status" value="1"/>
</dbReference>
<keyword evidence="6" id="KW-0137">Centromere</keyword>
<dbReference type="Gene3D" id="1.10.510.10">
    <property type="entry name" value="Transferase(Phosphotransferase) domain 1"/>
    <property type="match status" value="1"/>
</dbReference>
<protein>
    <recommendedName>
        <fullName evidence="13">Protein kinase domain-containing protein</fullName>
    </recommendedName>
</protein>
<keyword evidence="5 7" id="KW-0067">ATP-binding</keyword>
<feature type="compositionally biased region" description="Polar residues" evidence="8">
    <location>
        <begin position="855"/>
        <end position="876"/>
    </location>
</feature>
<feature type="region of interest" description="Disordered" evidence="8">
    <location>
        <begin position="306"/>
        <end position="648"/>
    </location>
</feature>
<sequence>MSARGGPSAAVATPMRGQGSHAGLRTPARTPGGSEQTSATPVIDFARLEAAKENITRSAQGRSASALNTTLSLKPGARSRALAERAEIFEKECKAASAPDSDHDDPIEPWSRYAMWAFDAYPSHGPHLVHMLERATREFKGRERYAQDPRYLKLWVLYARACEKPQHVYQFLLAQEIGTNLATLYEELAIVYEGRGVYDQADATYKLGAARFAEPVDRLKKRYREFQARLTGRSQLAATAAAAGKPEPTFREVLAAAMASANRATLGERAPDSRGAGASSRSGNVARAFGSNTAVPLKAIAAPNNARQMDVFKDDDEGRGPDSKAPWDTLPTNAERNQESGLGGSKLWHGEKLLQKPPTRPLASATPSKGAPLAVFRDSDDEDDEPKPKGGKAVSPAADPEAQVWDAANKLREDPLAHYDKTTKRALSVEEVQEARRKANQNQANKERRAARNKATHSHSVAGASASSSKPNAQPKATAASKGGEQYALPLTVLYQGIDPKAPPDSGVDLSERSVPEVLAAQKGVQSSSGDPDPWSYLDSRIGLWLPTRQSESHVSKKARSSTGSTLTKSSTSESLSRNKSASSAPAQKQPAEQQSKLKPPRDQQHGQGTELLALKEKPPRDAFDPDDSAANAAALGFSAPRRRMGNVRADQPTVTMATASALKEVNAFFNEAEEEDTDSDSESESDEDEDDLPPMSARRPPAMMAPSSRVVDETPTPATRSLCSGAAQAANSLKSRPALGAVSENLNKETQPFEIAKSAVTVPSTPAKSALGGTVGETKKSVAVAPQLNPQPASRAQRIDISTLAEEEDEDDEEEDEEQNDGMEPDAAHPLDEHEYHHLTRVTEVTELTRFTMFSRTPGRSNSGGTSDAVSSCSRSRPGAVLAQHGPSDPAARAHPVAIDRAIVDQQGLPRLDNADADRSWNSNPSTEGDDPRNLSGSFDWARQRRGADVSPGHTIEQRAEDALERFGRPALADTLVISDEEALEATRGVAIPVQSQQRIPNPCSPTDVEVVAELLAALVLPIESSPDFVDLSSRSAEGRLAALRKRAKLQNRKSISSGPNTPGKEWKLDIDGNPFLVRGLLGEGGFGSVFLAEDVEECAPAPRKAIGGIAGDSSFEGSAAARMGEEDEEEDEEEAERRRLVAVKVESPANRLEFYILGQLRARLERKSLNSIVSARKCFVYQDESFLLLEYAERGTLLDMVNNAQAAGVAGSNVGGGGAGSGVDETLAMFFTIELLRLVEALHTARFVHGDVKIDNCLLRLDEPPRGVTWANTYSSAGQDGWSAKGITLIDFGRAIDLHLYPQGQTFLADWDTDDKDCPQMREGRPWTFEADYYGVASVSHCLLFGKYIETAKAQDDSDAGHGRYKITQTLRRYWQTDIWQEFFDAMLNVRLDDPSDPSAALEKLRILRGRMESWLESNACRGGRNLRGALKKVALYALKKSLARA</sequence>
<dbReference type="PROSITE" id="PS00107">
    <property type="entry name" value="PROTEIN_KINASE_ATP"/>
    <property type="match status" value="1"/>
</dbReference>
<dbReference type="InterPro" id="IPR015661">
    <property type="entry name" value="Bub1/Mad3"/>
</dbReference>
<feature type="compositionally biased region" description="Low complexity" evidence="8">
    <location>
        <begin position="458"/>
        <end position="469"/>
    </location>
</feature>
<feature type="compositionally biased region" description="Acidic residues" evidence="8">
    <location>
        <begin position="672"/>
        <end position="693"/>
    </location>
</feature>
<dbReference type="GO" id="GO:0005634">
    <property type="term" value="C:nucleus"/>
    <property type="evidence" value="ECO:0007669"/>
    <property type="project" value="TreeGrafter"/>
</dbReference>
<dbReference type="GO" id="GO:0007094">
    <property type="term" value="P:mitotic spindle assembly checkpoint signaling"/>
    <property type="evidence" value="ECO:0007669"/>
    <property type="project" value="InterPro"/>
</dbReference>
<evidence type="ECO:0008006" key="13">
    <source>
        <dbReference type="Google" id="ProtNLM"/>
    </source>
</evidence>
<evidence type="ECO:0000256" key="2">
    <source>
        <dbReference type="ARBA" id="ARBA00022454"/>
    </source>
</evidence>
<dbReference type="SMART" id="SM00777">
    <property type="entry name" value="Mad3_BUB1_I"/>
    <property type="match status" value="1"/>
</dbReference>
<dbReference type="PROSITE" id="PS00108">
    <property type="entry name" value="PROTEIN_KINASE_ST"/>
    <property type="match status" value="1"/>
</dbReference>
<feature type="compositionally biased region" description="Acidic residues" evidence="8">
    <location>
        <begin position="806"/>
        <end position="825"/>
    </location>
</feature>
<dbReference type="GO" id="GO:0051754">
    <property type="term" value="P:meiotic sister chromatid cohesion, centromeric"/>
    <property type="evidence" value="ECO:0007669"/>
    <property type="project" value="TreeGrafter"/>
</dbReference>
<evidence type="ECO:0000256" key="5">
    <source>
        <dbReference type="ARBA" id="ARBA00022840"/>
    </source>
</evidence>
<evidence type="ECO:0000256" key="6">
    <source>
        <dbReference type="ARBA" id="ARBA00023328"/>
    </source>
</evidence>
<reference evidence="11 12" key="1">
    <citation type="journal article" date="2018" name="Mol. Biol. Evol.">
        <title>Broad Genomic Sampling Reveals a Smut Pathogenic Ancestry of the Fungal Clade Ustilaginomycotina.</title>
        <authorList>
            <person name="Kijpornyongpan T."/>
            <person name="Mondo S.J."/>
            <person name="Barry K."/>
            <person name="Sandor L."/>
            <person name="Lee J."/>
            <person name="Lipzen A."/>
            <person name="Pangilinan J."/>
            <person name="LaButti K."/>
            <person name="Hainaut M."/>
            <person name="Henrissat B."/>
            <person name="Grigoriev I.V."/>
            <person name="Spatafora J.W."/>
            <person name="Aime M.C."/>
        </authorList>
    </citation>
    <scope>NUCLEOTIDE SEQUENCE [LARGE SCALE GENOMIC DNA]</scope>
    <source>
        <strain evidence="11 12">MCA 4658</strain>
    </source>
</reference>
<evidence type="ECO:0000256" key="4">
    <source>
        <dbReference type="ARBA" id="ARBA00022838"/>
    </source>
</evidence>
<dbReference type="PROSITE" id="PS50011">
    <property type="entry name" value="PROTEIN_KINASE_DOM"/>
    <property type="match status" value="1"/>
</dbReference>
<feature type="compositionally biased region" description="Low complexity" evidence="8">
    <location>
        <begin position="561"/>
        <end position="597"/>
    </location>
</feature>
<dbReference type="Gene3D" id="1.25.40.430">
    <property type="match status" value="1"/>
</dbReference>
<organism evidence="11 12">
    <name type="scientific">Ceraceosorus guamensis</name>
    <dbReference type="NCBI Taxonomy" id="1522189"/>
    <lineage>
        <taxon>Eukaryota</taxon>
        <taxon>Fungi</taxon>
        <taxon>Dikarya</taxon>
        <taxon>Basidiomycota</taxon>
        <taxon>Ustilaginomycotina</taxon>
        <taxon>Exobasidiomycetes</taxon>
        <taxon>Ceraceosorales</taxon>
        <taxon>Ceraceosoraceae</taxon>
        <taxon>Ceraceosorus</taxon>
    </lineage>
</organism>
<name>A0A316VY33_9BASI</name>
<evidence type="ECO:0000259" key="9">
    <source>
        <dbReference type="PROSITE" id="PS50011"/>
    </source>
</evidence>
<evidence type="ECO:0000313" key="11">
    <source>
        <dbReference type="EMBL" id="PWN42234.1"/>
    </source>
</evidence>